<feature type="transmembrane region" description="Helical" evidence="6">
    <location>
        <begin position="43"/>
        <end position="62"/>
    </location>
</feature>
<feature type="transmembrane region" description="Helical" evidence="6">
    <location>
        <begin position="150"/>
        <end position="169"/>
    </location>
</feature>
<dbReference type="Pfam" id="PF01566">
    <property type="entry name" value="Nramp"/>
    <property type="match status" value="1"/>
</dbReference>
<feature type="transmembrane region" description="Helical" evidence="6">
    <location>
        <begin position="325"/>
        <end position="349"/>
    </location>
</feature>
<keyword evidence="3 6" id="KW-0812">Transmembrane</keyword>
<dbReference type="PANTHER" id="PTHR11706:SF33">
    <property type="entry name" value="NATURAL RESISTANCE-ASSOCIATED MACROPHAGE PROTEIN 2"/>
    <property type="match status" value="1"/>
</dbReference>
<dbReference type="NCBIfam" id="NF037982">
    <property type="entry name" value="Nramp_1"/>
    <property type="match status" value="1"/>
</dbReference>
<organism evidence="7 8">
    <name type="scientific">Sporomusa ovata</name>
    <dbReference type="NCBI Taxonomy" id="2378"/>
    <lineage>
        <taxon>Bacteria</taxon>
        <taxon>Bacillati</taxon>
        <taxon>Bacillota</taxon>
        <taxon>Negativicutes</taxon>
        <taxon>Selenomonadales</taxon>
        <taxon>Sporomusaceae</taxon>
        <taxon>Sporomusa</taxon>
    </lineage>
</organism>
<evidence type="ECO:0000313" key="7">
    <source>
        <dbReference type="EMBL" id="CQR73624.1"/>
    </source>
</evidence>
<dbReference type="EMBL" id="CTRP01000014">
    <property type="protein sequence ID" value="CQR73624.1"/>
    <property type="molecule type" value="Genomic_DNA"/>
</dbReference>
<name>A0A0U1L400_9FIRM</name>
<evidence type="ECO:0000256" key="1">
    <source>
        <dbReference type="ARBA" id="ARBA00004141"/>
    </source>
</evidence>
<dbReference type="GO" id="GO:0015086">
    <property type="term" value="F:cadmium ion transmembrane transporter activity"/>
    <property type="evidence" value="ECO:0007669"/>
    <property type="project" value="TreeGrafter"/>
</dbReference>
<feature type="transmembrane region" description="Helical" evidence="6">
    <location>
        <begin position="85"/>
        <end position="104"/>
    </location>
</feature>
<feature type="transmembrane region" description="Helical" evidence="6">
    <location>
        <begin position="124"/>
        <end position="143"/>
    </location>
</feature>
<reference evidence="8" key="1">
    <citation type="submission" date="2015-03" db="EMBL/GenBank/DDBJ databases">
        <authorList>
            <person name="Nijsse Bart"/>
        </authorList>
    </citation>
    <scope>NUCLEOTIDE SEQUENCE [LARGE SCALE GENOMIC DNA]</scope>
</reference>
<dbReference type="AlphaFoldDB" id="A0A0U1L400"/>
<dbReference type="RefSeq" id="WP_021170898.1">
    <property type="nucleotide sequence ID" value="NZ_CTRP01000014.1"/>
</dbReference>
<dbReference type="GO" id="GO:0005886">
    <property type="term" value="C:plasma membrane"/>
    <property type="evidence" value="ECO:0007669"/>
    <property type="project" value="TreeGrafter"/>
</dbReference>
<evidence type="ECO:0000256" key="4">
    <source>
        <dbReference type="ARBA" id="ARBA00022989"/>
    </source>
</evidence>
<dbReference type="GO" id="GO:0034755">
    <property type="term" value="P:iron ion transmembrane transport"/>
    <property type="evidence" value="ECO:0007669"/>
    <property type="project" value="TreeGrafter"/>
</dbReference>
<evidence type="ECO:0000256" key="2">
    <source>
        <dbReference type="ARBA" id="ARBA00022448"/>
    </source>
</evidence>
<keyword evidence="2" id="KW-0813">Transport</keyword>
<feature type="transmembrane region" description="Helical" evidence="6">
    <location>
        <begin position="386"/>
        <end position="411"/>
    </location>
</feature>
<evidence type="ECO:0000313" key="8">
    <source>
        <dbReference type="Proteomes" id="UP000049855"/>
    </source>
</evidence>
<keyword evidence="4 6" id="KW-1133">Transmembrane helix</keyword>
<evidence type="ECO:0000256" key="6">
    <source>
        <dbReference type="SAM" id="Phobius"/>
    </source>
</evidence>
<feature type="transmembrane region" description="Helical" evidence="6">
    <location>
        <begin position="189"/>
        <end position="209"/>
    </location>
</feature>
<gene>
    <name evidence="7" type="ORF">SpAn4DRAFT_0086</name>
</gene>
<evidence type="ECO:0000256" key="3">
    <source>
        <dbReference type="ARBA" id="ARBA00022692"/>
    </source>
</evidence>
<proteinExistence type="predicted"/>
<feature type="transmembrane region" description="Helical" evidence="6">
    <location>
        <begin position="355"/>
        <end position="374"/>
    </location>
</feature>
<protein>
    <submittedName>
        <fullName evidence="7">Manganese transport protein MntH</fullName>
    </submittedName>
</protein>
<dbReference type="GO" id="GO:0005384">
    <property type="term" value="F:manganese ion transmembrane transporter activity"/>
    <property type="evidence" value="ECO:0007669"/>
    <property type="project" value="TreeGrafter"/>
</dbReference>
<keyword evidence="8" id="KW-1185">Reference proteome</keyword>
<dbReference type="InterPro" id="IPR001046">
    <property type="entry name" value="NRAMP_fam"/>
</dbReference>
<feature type="transmembrane region" description="Helical" evidence="6">
    <location>
        <begin position="230"/>
        <end position="254"/>
    </location>
</feature>
<sequence>MKLVKGIRGRISIFLAVMGPGIVTAFADNDAGGVATYAAAGAKYGYTLLFTMFVATVCLAIAQEISARTGAVTGKGLADLIREQFGVRWTLFAMVVLLIANIGTTASEFSGIATSFEIFGVSKYAAVPLTAGVVWWLVVMGSYDRIEKIFLALCITFFSYVISGIIINPPWQEVIVASVTPSFSWNAEFLFMAIGVIGTTITPWGQFYVQASIVDKGIMAKDYAYTRWDVFIGSFFTGFVAFFIIVATAATLYVNNISIETAKDAALALEPLAGKYASMLFAFGLFGASMLAAFILPLSTAYAICEAFGFEHGISKSYEEAPVFFGLYTALIAIGAALVLLPGLSLYHVMLTSQVVNGILLPPILIFMVLIASDKNIMENYSNSRLYNVIAWFFTVVLILLTVLLLVATAVPDCLELVINFIRM</sequence>
<evidence type="ECO:0000256" key="5">
    <source>
        <dbReference type="ARBA" id="ARBA00023136"/>
    </source>
</evidence>
<comment type="subcellular location">
    <subcellularLocation>
        <location evidence="1">Membrane</location>
        <topology evidence="1">Multi-pass membrane protein</topology>
    </subcellularLocation>
</comment>
<keyword evidence="5 6" id="KW-0472">Membrane</keyword>
<feature type="transmembrane region" description="Helical" evidence="6">
    <location>
        <begin position="279"/>
        <end position="304"/>
    </location>
</feature>
<dbReference type="PANTHER" id="PTHR11706">
    <property type="entry name" value="SOLUTE CARRIER PROTEIN FAMILY 11 MEMBER"/>
    <property type="match status" value="1"/>
</dbReference>
<dbReference type="Proteomes" id="UP000049855">
    <property type="component" value="Unassembled WGS sequence"/>
</dbReference>
<accession>A0A0U1L400</accession>